<dbReference type="PANTHER" id="PTHR21310:SF40">
    <property type="entry name" value="AMINOGLYCOSIDE PHOSPHOTRANSFERASE DOMAIN-CONTAINING PROTEIN-RELATED"/>
    <property type="match status" value="1"/>
</dbReference>
<keyword evidence="2" id="KW-0808">Transferase</keyword>
<accession>A0A652YR09</accession>
<name>A0A652YR09_NOCGL</name>
<dbReference type="SUPFAM" id="SSF56112">
    <property type="entry name" value="Protein kinase-like (PK-like)"/>
    <property type="match status" value="1"/>
</dbReference>
<proteinExistence type="predicted"/>
<comment type="caution">
    <text evidence="2">The sequence shown here is derived from an EMBL/GenBank/DDBJ whole genome shotgun (WGS) entry which is preliminary data.</text>
</comment>
<dbReference type="InterPro" id="IPR002575">
    <property type="entry name" value="Aminoglycoside_PTrfase"/>
</dbReference>
<sequence length="348" mass="38075">MDNPSVVDMDRLTTWMDENGIGTGPVTDVVELAGGTQNILIRFSRGGQDLVFRRPPLHKRKNSDETMRREAVVLAGLANSDVPHPRLIASCDDHDVLECQFFIMEAVTGFTATSEVPDDLVNSLDHQHALGLSMIDALAALGRVDPDTAGVSSLGRADGWLERQVPKWRKQLDSYAELEGWPGSAALPDIDKLGAWLQSNVPTDWQPGLIHGDFHFGNVMFRLDAPKVAAIIDWELATIGDPLLDLGHLLATWPNETERRTVGLAKSLPGLPTRDELIAQYSQGSARDLSNVDWYQALACYRLGILLEGTYARSCAGKAAADVGERLHRTAESLIEQGLSIVLSHTVR</sequence>
<dbReference type="Gene3D" id="3.90.1200.10">
    <property type="match status" value="1"/>
</dbReference>
<protein>
    <submittedName>
        <fullName evidence="2">Aminoglycoside phosphotransferase (APT) family kinase protein</fullName>
    </submittedName>
</protein>
<gene>
    <name evidence="2" type="ORF">FNL38_10395</name>
</gene>
<evidence type="ECO:0000313" key="2">
    <source>
        <dbReference type="EMBL" id="TYQ04745.1"/>
    </source>
</evidence>
<dbReference type="InterPro" id="IPR051678">
    <property type="entry name" value="AGP_Transferase"/>
</dbReference>
<evidence type="ECO:0000259" key="1">
    <source>
        <dbReference type="Pfam" id="PF01636"/>
    </source>
</evidence>
<dbReference type="EMBL" id="VNIQ01000003">
    <property type="protein sequence ID" value="TYQ04745.1"/>
    <property type="molecule type" value="Genomic_DNA"/>
</dbReference>
<dbReference type="InterPro" id="IPR011009">
    <property type="entry name" value="Kinase-like_dom_sf"/>
</dbReference>
<dbReference type="Pfam" id="PF01636">
    <property type="entry name" value="APH"/>
    <property type="match status" value="1"/>
</dbReference>
<dbReference type="CDD" id="cd05154">
    <property type="entry name" value="ACAD10_11_N-like"/>
    <property type="match status" value="1"/>
</dbReference>
<keyword evidence="2" id="KW-0418">Kinase</keyword>
<feature type="domain" description="Aminoglycoside phosphotransferase" evidence="1">
    <location>
        <begin position="30"/>
        <end position="259"/>
    </location>
</feature>
<reference evidence="2" key="1">
    <citation type="submission" date="2019-07" db="EMBL/GenBank/DDBJ databases">
        <title>Genomic Encyclopedia of Type Strains, Phase IV (KMG-IV): sequencing the most valuable type-strain genomes for metagenomic binning, comparative biology and taxonomic classification.</title>
        <authorList>
            <person name="Goeker M."/>
        </authorList>
    </citation>
    <scope>NUCLEOTIDE SEQUENCE</scope>
    <source>
        <strain evidence="2">DSM 44596</strain>
    </source>
</reference>
<organism evidence="2">
    <name type="scientific">Nocardia globerula</name>
    <dbReference type="NCBI Taxonomy" id="1818"/>
    <lineage>
        <taxon>Bacteria</taxon>
        <taxon>Bacillati</taxon>
        <taxon>Actinomycetota</taxon>
        <taxon>Actinomycetes</taxon>
        <taxon>Mycobacteriales</taxon>
        <taxon>Nocardiaceae</taxon>
        <taxon>Nocardia</taxon>
    </lineage>
</organism>
<dbReference type="InterPro" id="IPR041726">
    <property type="entry name" value="ACAD10_11_N"/>
</dbReference>
<dbReference type="Gene3D" id="3.30.200.20">
    <property type="entry name" value="Phosphorylase Kinase, domain 1"/>
    <property type="match status" value="1"/>
</dbReference>
<dbReference type="GO" id="GO:0016301">
    <property type="term" value="F:kinase activity"/>
    <property type="evidence" value="ECO:0007669"/>
    <property type="project" value="UniProtKB-KW"/>
</dbReference>
<dbReference type="AlphaFoldDB" id="A0A652YR09"/>
<dbReference type="PANTHER" id="PTHR21310">
    <property type="entry name" value="AMINOGLYCOSIDE PHOSPHOTRANSFERASE-RELATED-RELATED"/>
    <property type="match status" value="1"/>
</dbReference>